<dbReference type="InterPro" id="IPR002889">
    <property type="entry name" value="WSC_carb-bd"/>
</dbReference>
<keyword evidence="3" id="KW-1185">Reference proteome</keyword>
<dbReference type="Proteomes" id="UP000813444">
    <property type="component" value="Unassembled WGS sequence"/>
</dbReference>
<dbReference type="AlphaFoldDB" id="A0A8K0SQE2"/>
<proteinExistence type="predicted"/>
<sequence>MQYNYLGCFLANPDGDYGLTPVVAQQILTTSVNDCATLCGTWPGGPTLYFTLGTNDASQAVCTCGSELVAFQYSHLGLNFRCSTPCQLSSGLGVYCGGRYDGYPLVSVFGA</sequence>
<evidence type="ECO:0000313" key="3">
    <source>
        <dbReference type="Proteomes" id="UP000813444"/>
    </source>
</evidence>
<organism evidence="2 3">
    <name type="scientific">Stachybotrys elegans</name>
    <dbReference type="NCBI Taxonomy" id="80388"/>
    <lineage>
        <taxon>Eukaryota</taxon>
        <taxon>Fungi</taxon>
        <taxon>Dikarya</taxon>
        <taxon>Ascomycota</taxon>
        <taxon>Pezizomycotina</taxon>
        <taxon>Sordariomycetes</taxon>
        <taxon>Hypocreomycetidae</taxon>
        <taxon>Hypocreales</taxon>
        <taxon>Stachybotryaceae</taxon>
        <taxon>Stachybotrys</taxon>
    </lineage>
</organism>
<feature type="non-terminal residue" evidence="2">
    <location>
        <position position="111"/>
    </location>
</feature>
<feature type="domain" description="WSC" evidence="1">
    <location>
        <begin position="2"/>
        <end position="111"/>
    </location>
</feature>
<accession>A0A8K0SQE2</accession>
<protein>
    <recommendedName>
        <fullName evidence="1">WSC domain-containing protein</fullName>
    </recommendedName>
</protein>
<dbReference type="EMBL" id="JAGPNK010000008">
    <property type="protein sequence ID" value="KAH7316928.1"/>
    <property type="molecule type" value="Genomic_DNA"/>
</dbReference>
<gene>
    <name evidence="2" type="ORF">B0I35DRAFT_434251</name>
</gene>
<name>A0A8K0SQE2_9HYPO</name>
<reference evidence="2" key="1">
    <citation type="journal article" date="2021" name="Nat. Commun.">
        <title>Genetic determinants of endophytism in the Arabidopsis root mycobiome.</title>
        <authorList>
            <person name="Mesny F."/>
            <person name="Miyauchi S."/>
            <person name="Thiergart T."/>
            <person name="Pickel B."/>
            <person name="Atanasova L."/>
            <person name="Karlsson M."/>
            <person name="Huettel B."/>
            <person name="Barry K.W."/>
            <person name="Haridas S."/>
            <person name="Chen C."/>
            <person name="Bauer D."/>
            <person name="Andreopoulos W."/>
            <person name="Pangilinan J."/>
            <person name="LaButti K."/>
            <person name="Riley R."/>
            <person name="Lipzen A."/>
            <person name="Clum A."/>
            <person name="Drula E."/>
            <person name="Henrissat B."/>
            <person name="Kohler A."/>
            <person name="Grigoriev I.V."/>
            <person name="Martin F.M."/>
            <person name="Hacquard S."/>
        </authorList>
    </citation>
    <scope>NUCLEOTIDE SEQUENCE</scope>
    <source>
        <strain evidence="2">MPI-CAGE-CH-0235</strain>
    </source>
</reference>
<comment type="caution">
    <text evidence="2">The sequence shown here is derived from an EMBL/GenBank/DDBJ whole genome shotgun (WGS) entry which is preliminary data.</text>
</comment>
<dbReference type="PROSITE" id="PS51212">
    <property type="entry name" value="WSC"/>
    <property type="match status" value="1"/>
</dbReference>
<dbReference type="OrthoDB" id="4900514at2759"/>
<evidence type="ECO:0000313" key="2">
    <source>
        <dbReference type="EMBL" id="KAH7316928.1"/>
    </source>
</evidence>
<evidence type="ECO:0000259" key="1">
    <source>
        <dbReference type="PROSITE" id="PS51212"/>
    </source>
</evidence>